<evidence type="ECO:0000256" key="1">
    <source>
        <dbReference type="ARBA" id="ARBA00010701"/>
    </source>
</evidence>
<proteinExistence type="inferred from homology"/>
<accession>A0AAV7XRP3</accession>
<comment type="similarity">
    <text evidence="1">Belongs to the AB hydrolase superfamily. Lipase family.</text>
</comment>
<evidence type="ECO:0000256" key="6">
    <source>
        <dbReference type="ARBA" id="ARBA00023180"/>
    </source>
</evidence>
<dbReference type="Pfam" id="PF04083">
    <property type="entry name" value="Abhydro_lipase"/>
    <property type="match status" value="1"/>
</dbReference>
<dbReference type="FunFam" id="3.40.50.1820:FF:000057">
    <property type="entry name" value="Lipase"/>
    <property type="match status" value="1"/>
</dbReference>
<feature type="domain" description="Partial AB-hydrolase lipase" evidence="8">
    <location>
        <begin position="49"/>
        <end position="108"/>
    </location>
</feature>
<keyword evidence="5" id="KW-0443">Lipid metabolism</keyword>
<dbReference type="AlphaFoldDB" id="A0AAV7XRP3"/>
<dbReference type="EMBL" id="JAPTSV010000004">
    <property type="protein sequence ID" value="KAJ1528947.1"/>
    <property type="molecule type" value="Genomic_DNA"/>
</dbReference>
<dbReference type="GO" id="GO:0016042">
    <property type="term" value="P:lipid catabolic process"/>
    <property type="evidence" value="ECO:0007669"/>
    <property type="project" value="UniProtKB-KW"/>
</dbReference>
<evidence type="ECO:0000256" key="3">
    <source>
        <dbReference type="ARBA" id="ARBA00022801"/>
    </source>
</evidence>
<evidence type="ECO:0000313" key="9">
    <source>
        <dbReference type="EMBL" id="KAJ1528947.1"/>
    </source>
</evidence>
<dbReference type="GO" id="GO:0016787">
    <property type="term" value="F:hydrolase activity"/>
    <property type="evidence" value="ECO:0007669"/>
    <property type="project" value="UniProtKB-KW"/>
</dbReference>
<dbReference type="PANTHER" id="PTHR11005">
    <property type="entry name" value="LYSOSOMAL ACID LIPASE-RELATED"/>
    <property type="match status" value="1"/>
</dbReference>
<organism evidence="9 10">
    <name type="scientific">Megalurothrips usitatus</name>
    <name type="common">bean blossom thrips</name>
    <dbReference type="NCBI Taxonomy" id="439358"/>
    <lineage>
        <taxon>Eukaryota</taxon>
        <taxon>Metazoa</taxon>
        <taxon>Ecdysozoa</taxon>
        <taxon>Arthropoda</taxon>
        <taxon>Hexapoda</taxon>
        <taxon>Insecta</taxon>
        <taxon>Pterygota</taxon>
        <taxon>Neoptera</taxon>
        <taxon>Paraneoptera</taxon>
        <taxon>Thysanoptera</taxon>
        <taxon>Terebrantia</taxon>
        <taxon>Thripoidea</taxon>
        <taxon>Thripidae</taxon>
        <taxon>Megalurothrips</taxon>
    </lineage>
</organism>
<evidence type="ECO:0000256" key="5">
    <source>
        <dbReference type="ARBA" id="ARBA00023098"/>
    </source>
</evidence>
<feature type="chain" id="PRO_5043507674" description="Partial AB-hydrolase lipase domain-containing protein" evidence="7">
    <location>
        <begin position="29"/>
        <end position="375"/>
    </location>
</feature>
<keyword evidence="2 7" id="KW-0732">Signal</keyword>
<keyword evidence="3" id="KW-0378">Hydrolase</keyword>
<protein>
    <recommendedName>
        <fullName evidence="8">Partial AB-hydrolase lipase domain-containing protein</fullName>
    </recommendedName>
</protein>
<dbReference type="InterPro" id="IPR029058">
    <property type="entry name" value="AB_hydrolase_fold"/>
</dbReference>
<evidence type="ECO:0000313" key="10">
    <source>
        <dbReference type="Proteomes" id="UP001075354"/>
    </source>
</evidence>
<dbReference type="InterPro" id="IPR006693">
    <property type="entry name" value="AB_hydrolase_lipase"/>
</dbReference>
<feature type="signal peptide" evidence="7">
    <location>
        <begin position="1"/>
        <end position="28"/>
    </location>
</feature>
<dbReference type="Gene3D" id="3.40.50.1820">
    <property type="entry name" value="alpha/beta hydrolase"/>
    <property type="match status" value="1"/>
</dbReference>
<keyword evidence="4" id="KW-0442">Lipid degradation</keyword>
<keyword evidence="6" id="KW-0325">Glycoprotein</keyword>
<dbReference type="Proteomes" id="UP001075354">
    <property type="component" value="Chromosome 4"/>
</dbReference>
<evidence type="ECO:0000259" key="8">
    <source>
        <dbReference type="Pfam" id="PF04083"/>
    </source>
</evidence>
<evidence type="ECO:0000256" key="4">
    <source>
        <dbReference type="ARBA" id="ARBA00022963"/>
    </source>
</evidence>
<dbReference type="SUPFAM" id="SSF53474">
    <property type="entry name" value="alpha/beta-Hydrolases"/>
    <property type="match status" value="1"/>
</dbReference>
<reference evidence="9" key="1">
    <citation type="submission" date="2022-12" db="EMBL/GenBank/DDBJ databases">
        <title>Chromosome-level genome assembly of the bean flower thrips Megalurothrips usitatus.</title>
        <authorList>
            <person name="Ma L."/>
            <person name="Liu Q."/>
            <person name="Li H."/>
            <person name="Cai W."/>
        </authorList>
    </citation>
    <scope>NUCLEOTIDE SEQUENCE</scope>
    <source>
        <strain evidence="9">Cailab_2022a</strain>
    </source>
</reference>
<evidence type="ECO:0000256" key="7">
    <source>
        <dbReference type="SAM" id="SignalP"/>
    </source>
</evidence>
<name>A0AAV7XRP3_9NEOP</name>
<gene>
    <name evidence="9" type="ORF">ONE63_007315</name>
</gene>
<sequence length="375" mass="42194">MDAWLVARCAWALFVLNVMSTLTPTVVCNSTPPRFAAGRSTPEMWMSTPQLARVAGYEAEPHEVRTADGYLLTVHRILPRAASATATAHRTPVLAGHGLASCSEQWVVRPGNLSLRLVDSGFDVWLANYRGSYYGRKHVSLSVKSPRFWDFSWHENGVYDGPALIDHVLAVTGFESLITVGHSMSSTVQLVTLSARPEYAKKMRATILMAPPVYFGHPSGALQMVDQVFKTFRRAKTAYSDLVRDNLFLPTEWPLYTYCYWAGTGERPLELCRIMFELTAGKLQKVIDPKLIRLLMAHYPAGASIRQILHYGQIMLQGTNKTWASYCMHGNLVTILTKLFCCGRGNRNHSHLIAWKCWVVMNCDFSISRNTRFRS</sequence>
<evidence type="ECO:0000256" key="2">
    <source>
        <dbReference type="ARBA" id="ARBA00022729"/>
    </source>
</evidence>
<keyword evidence="10" id="KW-1185">Reference proteome</keyword>
<comment type="caution">
    <text evidence="9">The sequence shown here is derived from an EMBL/GenBank/DDBJ whole genome shotgun (WGS) entry which is preliminary data.</text>
</comment>